<dbReference type="Proteomes" id="UP000015104">
    <property type="component" value="Unassembled WGS sequence"/>
</dbReference>
<dbReference type="eggNOG" id="KOG2027">
    <property type="taxonomic scope" value="Eukaryota"/>
</dbReference>
<evidence type="ECO:0000256" key="3">
    <source>
        <dbReference type="ARBA" id="ARBA00032374"/>
    </source>
</evidence>
<dbReference type="AlphaFoldDB" id="T1KK41"/>
<evidence type="ECO:0000256" key="1">
    <source>
        <dbReference type="ARBA" id="ARBA00005536"/>
    </source>
</evidence>
<feature type="compositionally biased region" description="Pro residues" evidence="6">
    <location>
        <begin position="233"/>
        <end position="242"/>
    </location>
</feature>
<organism evidence="7 8">
    <name type="scientific">Tetranychus urticae</name>
    <name type="common">Two-spotted spider mite</name>
    <dbReference type="NCBI Taxonomy" id="32264"/>
    <lineage>
        <taxon>Eukaryota</taxon>
        <taxon>Metazoa</taxon>
        <taxon>Ecdysozoa</taxon>
        <taxon>Arthropoda</taxon>
        <taxon>Chelicerata</taxon>
        <taxon>Arachnida</taxon>
        <taxon>Acari</taxon>
        <taxon>Acariformes</taxon>
        <taxon>Trombidiformes</taxon>
        <taxon>Prostigmata</taxon>
        <taxon>Eleutherengona</taxon>
        <taxon>Raphignathae</taxon>
        <taxon>Tetranychoidea</taxon>
        <taxon>Tetranychidae</taxon>
        <taxon>Tetranychus</taxon>
    </lineage>
</organism>
<dbReference type="PANTHER" id="PTHR12161:SF5">
    <property type="entry name" value="IST1 HOMOLOG"/>
    <property type="match status" value="1"/>
</dbReference>
<keyword evidence="8" id="KW-1185">Reference proteome</keyword>
<dbReference type="PANTHER" id="PTHR12161">
    <property type="entry name" value="IST1 FAMILY MEMBER"/>
    <property type="match status" value="1"/>
</dbReference>
<dbReference type="InterPro" id="IPR042277">
    <property type="entry name" value="IST1-like"/>
</dbReference>
<reference evidence="7" key="2">
    <citation type="submission" date="2015-06" db="UniProtKB">
        <authorList>
            <consortium name="EnsemblMetazoa"/>
        </authorList>
    </citation>
    <scope>IDENTIFICATION</scope>
</reference>
<feature type="compositionally biased region" description="Pro residues" evidence="6">
    <location>
        <begin position="251"/>
        <end position="260"/>
    </location>
</feature>
<dbReference type="InterPro" id="IPR005061">
    <property type="entry name" value="Ist1"/>
</dbReference>
<evidence type="ECO:0000256" key="5">
    <source>
        <dbReference type="ARBA" id="ARBA00046920"/>
    </source>
</evidence>
<sequence length="412" mass="45434">MFKPNYNKLKTNLKLVIQRLKMLEKKKTENALKARREIASYIAANKIDRAKIRVEAIIREDYLVEALETIEMYCDLLLTRFGLIEQMNTLDDGIAEAVSSVIWAAPRITDIQELSVIVELFTKKYGKQYVMAVKEGGINTVGTNLKKKMSIEELPKIMIERYLIEIARDQNVQYIPDIEVMLQDDLYLAEEAIANKRPGFLIDLGPSLGPPPLPLLNPSDPYAGPPLGFQYGPPYPPGPSGPPGSGGPTHPSGPPGPPGPSESFRSLGPSPNSSIQTMPTSHYPNQGSEKGPVDKDKDISQFVSPSNFGCSPKAPPDSSDFDLSLIIPNYDPPNYHSMFPESKPIHKSEDKLTPPPPAPRKSKTSNNDEHGDLPDLPSIPNSLPDIEGSDKNDDDIDLDDLAARFEALKKKK</sequence>
<evidence type="ECO:0000256" key="6">
    <source>
        <dbReference type="SAM" id="MobiDB-lite"/>
    </source>
</evidence>
<feature type="region of interest" description="Disordered" evidence="6">
    <location>
        <begin position="212"/>
        <end position="396"/>
    </location>
</feature>
<comment type="similarity">
    <text evidence="1">Belongs to the IST1 family.</text>
</comment>
<feature type="compositionally biased region" description="Basic and acidic residues" evidence="6">
    <location>
        <begin position="343"/>
        <end position="352"/>
    </location>
</feature>
<name>T1KK41_TETUR</name>
<dbReference type="EMBL" id="CAEY01000172">
    <property type="status" value="NOT_ANNOTATED_CDS"/>
    <property type="molecule type" value="Genomic_DNA"/>
</dbReference>
<evidence type="ECO:0000256" key="2">
    <source>
        <dbReference type="ARBA" id="ARBA00014513"/>
    </source>
</evidence>
<reference evidence="8" key="1">
    <citation type="submission" date="2011-08" db="EMBL/GenBank/DDBJ databases">
        <authorList>
            <person name="Rombauts S."/>
        </authorList>
    </citation>
    <scope>NUCLEOTIDE SEQUENCE</scope>
    <source>
        <strain evidence="8">London</strain>
    </source>
</reference>
<evidence type="ECO:0000256" key="4">
    <source>
        <dbReference type="ARBA" id="ARBA00046124"/>
    </source>
</evidence>
<dbReference type="Gene3D" id="1.20.1260.60">
    <property type="entry name" value="Vacuolar protein sorting-associated protein Ist1"/>
    <property type="match status" value="1"/>
</dbReference>
<dbReference type="STRING" id="32264.T1KK41"/>
<dbReference type="GO" id="GO:0015031">
    <property type="term" value="P:protein transport"/>
    <property type="evidence" value="ECO:0007669"/>
    <property type="project" value="InterPro"/>
</dbReference>
<gene>
    <name evidence="7" type="primary">107364879</name>
</gene>
<evidence type="ECO:0000313" key="7">
    <source>
        <dbReference type="EnsemblMetazoa" id="tetur13g02290.1"/>
    </source>
</evidence>
<feature type="compositionally biased region" description="Low complexity" evidence="6">
    <location>
        <begin position="216"/>
        <end position="232"/>
    </location>
</feature>
<dbReference type="FunFam" id="1.20.1260.60:FF:000002">
    <property type="entry name" value="Vacuolar protein sorting-associated protein IST1"/>
    <property type="match status" value="1"/>
</dbReference>
<protein>
    <recommendedName>
        <fullName evidence="2">IST1 homolog</fullName>
    </recommendedName>
    <alternativeName>
        <fullName evidence="3">Charged multivesicular body protein 8</fullName>
    </alternativeName>
</protein>
<evidence type="ECO:0000313" key="8">
    <source>
        <dbReference type="Proteomes" id="UP000015104"/>
    </source>
</evidence>
<dbReference type="OrthoDB" id="29853at2759"/>
<proteinExistence type="inferred from homology"/>
<comment type="subunit">
    <text evidence="5">Interacts with CHMP1A, CHMP1B, VPS4A and VTA1. Interacts with SPAST, STAMBP, and USP8. May interact with VPS37B. May associate with the ESCRT-I complex. Interacts with MITD1, in competition with VSP4. Interacts with SPART (via MIT domain); leading to the recruitment of SPART to midbodies. Interacts with SPAST.</text>
</comment>
<dbReference type="HOGENOM" id="CLU_037652_0_0_1"/>
<dbReference type="KEGG" id="tut:107364879"/>
<dbReference type="EnsemblMetazoa" id="tetur13g02290.1">
    <property type="protein sequence ID" value="tetur13g02290.1"/>
    <property type="gene ID" value="tetur13g02290"/>
</dbReference>
<accession>T1KK41</accession>
<dbReference type="Pfam" id="PF03398">
    <property type="entry name" value="Ist1"/>
    <property type="match status" value="1"/>
</dbReference>
<feature type="compositionally biased region" description="Polar residues" evidence="6">
    <location>
        <begin position="269"/>
        <end position="288"/>
    </location>
</feature>
<comment type="function">
    <text evidence="4">ESCRT-III-like protein involved in cytokinesis, nuclear envelope reassembly and endosomal tubulation. Is required for efficient abscission during cytokinesis. Involved in recruiting VPS4A and/or VPS4B to the midbody of dividing cells. During late anaphase, involved in nuclear envelope reassembly and mitotic spindle disassembly together with the ESCRT-III complex: IST1 acts by mediating the recruitment of SPAST to the nuclear membrane, leading to microtubule severing. Recruited to the reforming nuclear envelope (NE) during anaphase by LEMD2. Regulates early endosomal tubulation together with the ESCRT-III complex by mediating the recruitment of SPAST.</text>
</comment>